<evidence type="ECO:0000313" key="3">
    <source>
        <dbReference type="Proteomes" id="UP000694923"/>
    </source>
</evidence>
<dbReference type="Pfam" id="PF00566">
    <property type="entry name" value="RabGAP-TBC"/>
    <property type="match status" value="1"/>
</dbReference>
<dbReference type="Gene3D" id="1.10.8.270">
    <property type="entry name" value="putative rabgap domain of human tbc1 domain family member 14 like domains"/>
    <property type="match status" value="1"/>
</dbReference>
<protein>
    <submittedName>
        <fullName evidence="4">USP6 N-terminal-like protein</fullName>
    </submittedName>
</protein>
<feature type="region of interest" description="Disordered" evidence="1">
    <location>
        <begin position="129"/>
        <end position="154"/>
    </location>
</feature>
<evidence type="ECO:0000259" key="2">
    <source>
        <dbReference type="PROSITE" id="PS50086"/>
    </source>
</evidence>
<gene>
    <name evidence="4" type="primary">LOC103582885</name>
</gene>
<dbReference type="PROSITE" id="PS50086">
    <property type="entry name" value="TBC_RABGAP"/>
    <property type="match status" value="1"/>
</dbReference>
<accession>A0ABM0Q2I6</accession>
<dbReference type="InterPro" id="IPR050302">
    <property type="entry name" value="Rab_GAP_TBC_domain"/>
</dbReference>
<evidence type="ECO:0000313" key="4">
    <source>
        <dbReference type="RefSeq" id="XP_008562577.1"/>
    </source>
</evidence>
<dbReference type="PANTHER" id="PTHR47219">
    <property type="entry name" value="RAB GTPASE-ACTIVATING PROTEIN 1-LIKE"/>
    <property type="match status" value="1"/>
</dbReference>
<dbReference type="SMART" id="SM00164">
    <property type="entry name" value="TBC"/>
    <property type="match status" value="1"/>
</dbReference>
<sequence>MKEQGKMLCQQIQRIDLEVSCTFTNHVMFHDRYGIKQQELFHVLVAFSAYDTEVGYCEGMSHIAAILLMHLNEEDAFWALVQLMTNRRHNMHGFYIPGSPKLHRLQSFHEQLLRTMLPQLQKHLVSETSTHLLPGGPGSRQVGGQGNPKTLLPR</sequence>
<keyword evidence="3" id="KW-1185">Reference proteome</keyword>
<dbReference type="PANTHER" id="PTHR47219:SF25">
    <property type="entry name" value="RAB-GAP TBC DOMAIN-CONTAINING PROTEIN"/>
    <property type="match status" value="1"/>
</dbReference>
<reference evidence="4" key="1">
    <citation type="submission" date="2025-08" db="UniProtKB">
        <authorList>
            <consortium name="RefSeq"/>
        </authorList>
    </citation>
    <scope>IDENTIFICATION</scope>
</reference>
<dbReference type="InterPro" id="IPR035969">
    <property type="entry name" value="Rab-GAP_TBC_sf"/>
</dbReference>
<name>A0ABM0Q2I6_GALVR</name>
<organism evidence="3 4">
    <name type="scientific">Galeopterus variegatus</name>
    <name type="common">Malayan flying lemur</name>
    <name type="synonym">Cynocephalus variegatus</name>
    <dbReference type="NCBI Taxonomy" id="482537"/>
    <lineage>
        <taxon>Eukaryota</taxon>
        <taxon>Metazoa</taxon>
        <taxon>Chordata</taxon>
        <taxon>Craniata</taxon>
        <taxon>Vertebrata</taxon>
        <taxon>Euteleostomi</taxon>
        <taxon>Mammalia</taxon>
        <taxon>Eutheria</taxon>
        <taxon>Euarchontoglires</taxon>
        <taxon>Dermoptera</taxon>
        <taxon>Cynocephalidae</taxon>
        <taxon>Galeopterus</taxon>
    </lineage>
</organism>
<evidence type="ECO:0000256" key="1">
    <source>
        <dbReference type="SAM" id="MobiDB-lite"/>
    </source>
</evidence>
<proteinExistence type="predicted"/>
<feature type="compositionally biased region" description="Gly residues" evidence="1">
    <location>
        <begin position="135"/>
        <end position="146"/>
    </location>
</feature>
<feature type="domain" description="Rab-GAP TBC" evidence="2">
    <location>
        <begin position="1"/>
        <end position="154"/>
    </location>
</feature>
<dbReference type="InterPro" id="IPR000195">
    <property type="entry name" value="Rab-GAP-TBC_dom"/>
</dbReference>
<dbReference type="Proteomes" id="UP000694923">
    <property type="component" value="Unplaced"/>
</dbReference>
<dbReference type="RefSeq" id="XP_008562577.1">
    <property type="nucleotide sequence ID" value="XM_008564355.1"/>
</dbReference>
<dbReference type="SUPFAM" id="SSF47923">
    <property type="entry name" value="Ypt/Rab-GAP domain of gyp1p"/>
    <property type="match status" value="1"/>
</dbReference>
<dbReference type="GeneID" id="103582885"/>